<reference evidence="1 2" key="1">
    <citation type="submission" date="2020-06" db="EMBL/GenBank/DDBJ databases">
        <title>Transcriptomic and genomic resources for Thalictrum thalictroides and T. hernandezii: Facilitating candidate gene discovery in an emerging model plant lineage.</title>
        <authorList>
            <person name="Arias T."/>
            <person name="Riano-Pachon D.M."/>
            <person name="Di Stilio V.S."/>
        </authorList>
    </citation>
    <scope>NUCLEOTIDE SEQUENCE [LARGE SCALE GENOMIC DNA]</scope>
    <source>
        <strain evidence="2">cv. WT478/WT964</strain>
        <tissue evidence="1">Leaves</tissue>
    </source>
</reference>
<dbReference type="EMBL" id="JABWDY010023692">
    <property type="protein sequence ID" value="KAF5190734.1"/>
    <property type="molecule type" value="Genomic_DNA"/>
</dbReference>
<protein>
    <submittedName>
        <fullName evidence="1">Uncharacterized protein</fullName>
    </submittedName>
</protein>
<organism evidence="1 2">
    <name type="scientific">Thalictrum thalictroides</name>
    <name type="common">Rue-anemone</name>
    <name type="synonym">Anemone thalictroides</name>
    <dbReference type="NCBI Taxonomy" id="46969"/>
    <lineage>
        <taxon>Eukaryota</taxon>
        <taxon>Viridiplantae</taxon>
        <taxon>Streptophyta</taxon>
        <taxon>Embryophyta</taxon>
        <taxon>Tracheophyta</taxon>
        <taxon>Spermatophyta</taxon>
        <taxon>Magnoliopsida</taxon>
        <taxon>Ranunculales</taxon>
        <taxon>Ranunculaceae</taxon>
        <taxon>Thalictroideae</taxon>
        <taxon>Thalictrum</taxon>
    </lineage>
</organism>
<evidence type="ECO:0000313" key="2">
    <source>
        <dbReference type="Proteomes" id="UP000554482"/>
    </source>
</evidence>
<evidence type="ECO:0000313" key="1">
    <source>
        <dbReference type="EMBL" id="KAF5190734.1"/>
    </source>
</evidence>
<dbReference type="AlphaFoldDB" id="A0A7J6W027"/>
<dbReference type="Proteomes" id="UP000554482">
    <property type="component" value="Unassembled WGS sequence"/>
</dbReference>
<proteinExistence type="predicted"/>
<accession>A0A7J6W027</accession>
<keyword evidence="2" id="KW-1185">Reference proteome</keyword>
<name>A0A7J6W027_THATH</name>
<sequence length="114" mass="12501">MLVDEQAMFVALPFKNSAIDLQSVSIASLLTPMLSAHLVDARIPEHSACSLVPALPEQLPAAMNLPLEFLQIYPAPYLWFGEVNLMSTLIFMDVCSGGIQTVAWSDVCPYLCEE</sequence>
<gene>
    <name evidence="1" type="ORF">FRX31_019678</name>
</gene>
<comment type="caution">
    <text evidence="1">The sequence shown here is derived from an EMBL/GenBank/DDBJ whole genome shotgun (WGS) entry which is preliminary data.</text>
</comment>